<proteinExistence type="predicted"/>
<evidence type="ECO:0000313" key="2">
    <source>
        <dbReference type="Proteomes" id="UP000531231"/>
    </source>
</evidence>
<protein>
    <recommendedName>
        <fullName evidence="3">Lipoprotein</fullName>
    </recommendedName>
</protein>
<organism evidence="1 2">
    <name type="scientific">Pseudochrobactrum saccharolyticum</name>
    <dbReference type="NCBI Taxonomy" id="354352"/>
    <lineage>
        <taxon>Bacteria</taxon>
        <taxon>Pseudomonadati</taxon>
        <taxon>Pseudomonadota</taxon>
        <taxon>Alphaproteobacteria</taxon>
        <taxon>Hyphomicrobiales</taxon>
        <taxon>Brucellaceae</taxon>
        <taxon>Pseudochrobactrum</taxon>
    </lineage>
</organism>
<dbReference type="EMBL" id="JACHIL010000001">
    <property type="protein sequence ID" value="MBB5089845.1"/>
    <property type="molecule type" value="Genomic_DNA"/>
</dbReference>
<dbReference type="Proteomes" id="UP000531231">
    <property type="component" value="Unassembled WGS sequence"/>
</dbReference>
<keyword evidence="2" id="KW-1185">Reference proteome</keyword>
<accession>A0A7W8AIF1</accession>
<name>A0A7W8AIF1_9HYPH</name>
<comment type="caution">
    <text evidence="1">The sequence shown here is derived from an EMBL/GenBank/DDBJ whole genome shotgun (WGS) entry which is preliminary data.</text>
</comment>
<reference evidence="1 2" key="1">
    <citation type="submission" date="2020-08" db="EMBL/GenBank/DDBJ databases">
        <title>Genomic Encyclopedia of Type Strains, Phase IV (KMG-IV): sequencing the most valuable type-strain genomes for metagenomic binning, comparative biology and taxonomic classification.</title>
        <authorList>
            <person name="Goeker M."/>
        </authorList>
    </citation>
    <scope>NUCLEOTIDE SEQUENCE [LARGE SCALE GENOMIC DNA]</scope>
    <source>
        <strain evidence="1 2">DSM 25620</strain>
    </source>
</reference>
<dbReference type="PROSITE" id="PS51257">
    <property type="entry name" value="PROKAR_LIPOPROTEIN"/>
    <property type="match status" value="1"/>
</dbReference>
<evidence type="ECO:0008006" key="3">
    <source>
        <dbReference type="Google" id="ProtNLM"/>
    </source>
</evidence>
<gene>
    <name evidence="1" type="ORF">HNQ68_000357</name>
</gene>
<dbReference type="AlphaFoldDB" id="A0A7W8AIF1"/>
<sequence length="69" mass="7826">MRNYFAIGLLMALMGCETTDYRGRCNEYGFLPGTDAYAQCVQRLDMSDKDHLRRAYPPPAYGVSRGDLL</sequence>
<evidence type="ECO:0000313" key="1">
    <source>
        <dbReference type="EMBL" id="MBB5089845.1"/>
    </source>
</evidence>